<evidence type="ECO:0000313" key="6">
    <source>
        <dbReference type="EnsemblFungi" id="PTTG_26948-t43_1-p1"/>
    </source>
</evidence>
<organism evidence="5">
    <name type="scientific">Puccinia triticina (isolate 1-1 / race 1 (BBBD))</name>
    <name type="common">Brown leaf rust fungus</name>
    <dbReference type="NCBI Taxonomy" id="630390"/>
    <lineage>
        <taxon>Eukaryota</taxon>
        <taxon>Fungi</taxon>
        <taxon>Dikarya</taxon>
        <taxon>Basidiomycota</taxon>
        <taxon>Pucciniomycotina</taxon>
        <taxon>Pucciniomycetes</taxon>
        <taxon>Pucciniales</taxon>
        <taxon>Pucciniaceae</taxon>
        <taxon>Puccinia</taxon>
    </lineage>
</organism>
<feature type="region of interest" description="Disordered" evidence="3">
    <location>
        <begin position="29"/>
        <end position="64"/>
    </location>
</feature>
<dbReference type="EMBL" id="ADAS02000038">
    <property type="protein sequence ID" value="OAV94650.1"/>
    <property type="molecule type" value="Genomic_DNA"/>
</dbReference>
<evidence type="ECO:0000313" key="5">
    <source>
        <dbReference type="EMBL" id="OAV94650.1"/>
    </source>
</evidence>
<evidence type="ECO:0000259" key="4">
    <source>
        <dbReference type="Pfam" id="PF09336"/>
    </source>
</evidence>
<dbReference type="InterPro" id="IPR015415">
    <property type="entry name" value="Spast_Vps4_C"/>
</dbReference>
<dbReference type="OrthoDB" id="29072at2759"/>
<dbReference type="VEuPathDB" id="FungiDB:PTTG_26948"/>
<accession>A0A180GPJ6</accession>
<reference evidence="6 7" key="3">
    <citation type="journal article" date="2017" name="G3 (Bethesda)">
        <title>Comparative analysis highlights variable genome content of wheat rusts and divergence of the mating loci.</title>
        <authorList>
            <person name="Cuomo C.A."/>
            <person name="Bakkeren G."/>
            <person name="Khalil H.B."/>
            <person name="Panwar V."/>
            <person name="Joly D."/>
            <person name="Linning R."/>
            <person name="Sakthikumar S."/>
            <person name="Song X."/>
            <person name="Adiconis X."/>
            <person name="Fan L."/>
            <person name="Goldberg J.M."/>
            <person name="Levin J.Z."/>
            <person name="Young S."/>
            <person name="Zeng Q."/>
            <person name="Anikster Y."/>
            <person name="Bruce M."/>
            <person name="Wang M."/>
            <person name="Yin C."/>
            <person name="McCallum B."/>
            <person name="Szabo L.J."/>
            <person name="Hulbert S."/>
            <person name="Chen X."/>
            <person name="Fellers J.P."/>
        </authorList>
    </citation>
    <scope>NUCLEOTIDE SEQUENCE</scope>
    <source>
        <strain evidence="6">isolate 1-1 / race 1 (BBBD)</strain>
        <strain evidence="7">Isolate 1-1 / race 1 (BBBD)</strain>
    </source>
</reference>
<dbReference type="STRING" id="630390.A0A180GPJ6"/>
<dbReference type="Proteomes" id="UP000005240">
    <property type="component" value="Unassembled WGS sequence"/>
</dbReference>
<keyword evidence="7" id="KW-1185">Reference proteome</keyword>
<evidence type="ECO:0000256" key="1">
    <source>
        <dbReference type="ARBA" id="ARBA00022741"/>
    </source>
</evidence>
<dbReference type="AlphaFoldDB" id="A0A180GPJ6"/>
<feature type="domain" description="Spastin/Vps4 C-terminal" evidence="4">
    <location>
        <begin position="108"/>
        <end position="163"/>
    </location>
</feature>
<keyword evidence="1" id="KW-0547">Nucleotide-binding</keyword>
<gene>
    <name evidence="5" type="ORF">PTTG_26948</name>
</gene>
<protein>
    <submittedName>
        <fullName evidence="6">Vps4_C domain-containing protein</fullName>
    </submittedName>
</protein>
<keyword evidence="2" id="KW-0067">ATP-binding</keyword>
<reference evidence="5" key="2">
    <citation type="submission" date="2016-05" db="EMBL/GenBank/DDBJ databases">
        <title>Comparative analysis highlights variable genome content of wheat rusts and divergence of the mating loci.</title>
        <authorList>
            <person name="Cuomo C.A."/>
            <person name="Bakkeren G."/>
            <person name="Szabo L."/>
            <person name="Khalil H."/>
            <person name="Joly D."/>
            <person name="Goldberg J."/>
            <person name="Young S."/>
            <person name="Zeng Q."/>
            <person name="Fellers J."/>
        </authorList>
    </citation>
    <scope>NUCLEOTIDE SEQUENCE [LARGE SCALE GENOMIC DNA]</scope>
    <source>
        <strain evidence="5">1-1 BBBD Race 1</strain>
    </source>
</reference>
<dbReference type="Pfam" id="PF09336">
    <property type="entry name" value="Vps4_C"/>
    <property type="match status" value="1"/>
</dbReference>
<dbReference type="GO" id="GO:0005524">
    <property type="term" value="F:ATP binding"/>
    <property type="evidence" value="ECO:0007669"/>
    <property type="project" value="UniProtKB-KW"/>
</dbReference>
<dbReference type="EnsemblFungi" id="PTTG_26948-t43_1">
    <property type="protein sequence ID" value="PTTG_26948-t43_1-p1"/>
    <property type="gene ID" value="PTTG_26948"/>
</dbReference>
<name>A0A180GPJ6_PUCT1</name>
<sequence>MPPFVAKLCAILPRCDLDAAQATGVSVHRTPTSVGHGVYHPDTPQQAPGTSRLERQRPCSLNPSVRCDSGGNTVRWDDVAELEGAKEVVFFHIKFPLSRNRHHVGPDSGDPLAIEKSWSEVEATELLEPAFTLSDLHRAVRNTTPPVTQEDIKTHLEFTNGFGADGAHDHVFLSHSLVSFVLVFCPVSLSLQTRHFPCLP</sequence>
<reference evidence="5" key="1">
    <citation type="submission" date="2009-11" db="EMBL/GenBank/DDBJ databases">
        <authorList>
            <consortium name="The Broad Institute Genome Sequencing Platform"/>
            <person name="Ward D."/>
            <person name="Feldgarden M."/>
            <person name="Earl A."/>
            <person name="Young S.K."/>
            <person name="Zeng Q."/>
            <person name="Koehrsen M."/>
            <person name="Alvarado L."/>
            <person name="Berlin A."/>
            <person name="Bochicchio J."/>
            <person name="Borenstein D."/>
            <person name="Chapman S.B."/>
            <person name="Chen Z."/>
            <person name="Engels R."/>
            <person name="Freedman E."/>
            <person name="Gellesch M."/>
            <person name="Goldberg J."/>
            <person name="Griggs A."/>
            <person name="Gujja S."/>
            <person name="Heilman E."/>
            <person name="Heiman D."/>
            <person name="Hepburn T."/>
            <person name="Howarth C."/>
            <person name="Jen D."/>
            <person name="Larson L."/>
            <person name="Lewis B."/>
            <person name="Mehta T."/>
            <person name="Park D."/>
            <person name="Pearson M."/>
            <person name="Roberts A."/>
            <person name="Saif S."/>
            <person name="Shea T."/>
            <person name="Shenoy N."/>
            <person name="Sisk P."/>
            <person name="Stolte C."/>
            <person name="Sykes S."/>
            <person name="Thomson T."/>
            <person name="Walk T."/>
            <person name="White J."/>
            <person name="Yandava C."/>
            <person name="Izard J."/>
            <person name="Baranova O.V."/>
            <person name="Blanton J.M."/>
            <person name="Tanner A.C."/>
            <person name="Dewhirst F.E."/>
            <person name="Haas B."/>
            <person name="Nusbaum C."/>
            <person name="Birren B."/>
        </authorList>
    </citation>
    <scope>NUCLEOTIDE SEQUENCE [LARGE SCALE GENOMIC DNA]</scope>
    <source>
        <strain evidence="5">1-1 BBBD Race 1</strain>
    </source>
</reference>
<proteinExistence type="predicted"/>
<evidence type="ECO:0000313" key="7">
    <source>
        <dbReference type="Proteomes" id="UP000005240"/>
    </source>
</evidence>
<evidence type="ECO:0000256" key="2">
    <source>
        <dbReference type="ARBA" id="ARBA00022840"/>
    </source>
</evidence>
<reference evidence="6" key="4">
    <citation type="submission" date="2025-05" db="UniProtKB">
        <authorList>
            <consortium name="EnsemblFungi"/>
        </authorList>
    </citation>
    <scope>IDENTIFICATION</scope>
    <source>
        <strain evidence="6">isolate 1-1 / race 1 (BBBD)</strain>
    </source>
</reference>
<evidence type="ECO:0000256" key="3">
    <source>
        <dbReference type="SAM" id="MobiDB-lite"/>
    </source>
</evidence>